<comment type="caution">
    <text evidence="1">The sequence shown here is derived from an EMBL/GenBank/DDBJ whole genome shotgun (WGS) entry which is preliminary data.</text>
</comment>
<organism evidence="1 2">
    <name type="scientific">[Clostridium] citroniae WAL-19142</name>
    <dbReference type="NCBI Taxonomy" id="742734"/>
    <lineage>
        <taxon>Bacteria</taxon>
        <taxon>Bacillati</taxon>
        <taxon>Bacillota</taxon>
        <taxon>Clostridia</taxon>
        <taxon>Lachnospirales</taxon>
        <taxon>Lachnospiraceae</taxon>
        <taxon>Enterocloster</taxon>
    </lineage>
</organism>
<dbReference type="Proteomes" id="UP000037392">
    <property type="component" value="Unassembled WGS sequence"/>
</dbReference>
<gene>
    <name evidence="1" type="ORF">HMPREF9470_03072</name>
</gene>
<dbReference type="AlphaFoldDB" id="A0A0J9BYU0"/>
<evidence type="ECO:0000313" key="2">
    <source>
        <dbReference type="Proteomes" id="UP000037392"/>
    </source>
</evidence>
<sequence length="100" mass="11565">MDANWKKDPRLKSMSKEKLALLTEFADRIEHTEKNKLMEAFMSINLEARQKGIQFNDKETALLVTILSSGMPSTEKKKLDMLKMLYKKNGRAALIRRPLP</sequence>
<reference evidence="1 2" key="1">
    <citation type="submission" date="2011-04" db="EMBL/GenBank/DDBJ databases">
        <title>The Genome Sequence of Clostridium citroniae WAL-19142.</title>
        <authorList>
            <consortium name="The Broad Institute Genome Sequencing Platform"/>
            <person name="Earl A."/>
            <person name="Ward D."/>
            <person name="Feldgarden M."/>
            <person name="Gevers D."/>
            <person name="Warren Y.A."/>
            <person name="Tyrrell K.L."/>
            <person name="Citron D.M."/>
            <person name="Goldstein E.J."/>
            <person name="Daigneault M."/>
            <person name="Allen-Vercoe E."/>
            <person name="Young S.K."/>
            <person name="Zeng Q."/>
            <person name="Gargeya S."/>
            <person name="Fitzgerald M."/>
            <person name="Haas B."/>
            <person name="Abouelleil A."/>
            <person name="Alvarado L."/>
            <person name="Arachchi H.M."/>
            <person name="Berlin A."/>
            <person name="Brown A."/>
            <person name="Chapman S.B."/>
            <person name="Chen Z."/>
            <person name="Dunbar C."/>
            <person name="Freedman E."/>
            <person name="Gearin G."/>
            <person name="Gellesch M."/>
            <person name="Goldberg J."/>
            <person name="Griggs A."/>
            <person name="Gujja S."/>
            <person name="Heilman E.R."/>
            <person name="Heiman D."/>
            <person name="Howarth C."/>
            <person name="Larson L."/>
            <person name="Lui A."/>
            <person name="MacDonald P.J."/>
            <person name="Mehta T."/>
            <person name="Montmayeur A."/>
            <person name="Murphy C."/>
            <person name="Neiman D."/>
            <person name="Pearson M."/>
            <person name="Priest M."/>
            <person name="Roberts A."/>
            <person name="Saif S."/>
            <person name="Shea T."/>
            <person name="Shenoy N."/>
            <person name="Sisk P."/>
            <person name="Stolte C."/>
            <person name="Sykes S."/>
            <person name="White J."/>
            <person name="Yandava C."/>
            <person name="Wortman J."/>
            <person name="Nusbaum C."/>
            <person name="Birren B."/>
        </authorList>
    </citation>
    <scope>NUCLEOTIDE SEQUENCE [LARGE SCALE GENOMIC DNA]</scope>
    <source>
        <strain evidence="1 2">WAL-19142</strain>
    </source>
</reference>
<name>A0A0J9BYU0_9FIRM</name>
<dbReference type="EMBL" id="ADLK01000024">
    <property type="protein sequence ID" value="KMW18162.1"/>
    <property type="molecule type" value="Genomic_DNA"/>
</dbReference>
<evidence type="ECO:0000313" key="1">
    <source>
        <dbReference type="EMBL" id="KMW18162.1"/>
    </source>
</evidence>
<dbReference type="RefSeq" id="WP_156200102.1">
    <property type="nucleotide sequence ID" value="NZ_KQ235879.1"/>
</dbReference>
<accession>A0A0J9BYU0</accession>
<proteinExistence type="predicted"/>
<dbReference type="PATRIC" id="fig|742734.4.peg.3287"/>
<dbReference type="OrthoDB" id="1912088at2"/>
<protein>
    <submittedName>
        <fullName evidence="1">Uncharacterized protein</fullName>
    </submittedName>
</protein>